<keyword evidence="3" id="KW-0731">Sigma factor</keyword>
<dbReference type="CDD" id="cd06171">
    <property type="entry name" value="Sigma70_r4"/>
    <property type="match status" value="1"/>
</dbReference>
<evidence type="ECO:0000259" key="9">
    <source>
        <dbReference type="Pfam" id="PF13490"/>
    </source>
</evidence>
<sequence length="608" mass="62660">MAEHVPGEGDEQLLALARAGDSAAYEELYRAHLDGARNLARILVGTDQADELVAESFARVLSALRSGGGPTDNFRSYLHVTIRNGYRDGLRATTEAPVSDQPWLLDDAEPAPEEMVEGLDETVAVDALSSLPESWQKVLWHVEVEGRKPAEVAEILDMRPGAVSSLAHRAREGLKRAYLDHHAGPAPAAQDCQWAHQRMSQHARGDLGARAEQKFDAHLDACDRCSAAYLSVSAVNQKLAGYVLPAVLLLALPGAGKGLLWLGGAAAAGGAGAAGASGGASGGAGGGGGATTGIAVAAASVVVVGAVAASALALRSGDDKPEAEPPPSAGATEVADVPDPADPAPSGAPKPEPSQEPEPEPTPVDDPVDDTEPTEPPDDPTDPTDPTDPSDPDTSEPPADEKVVPEAPTATPITQCATDGNLEMATTEGVTYELVTGNGREGRWKVVASARPDYVIADGAQRTFAGDLGDRFACGRLVSVTSTRVNPSGRLLDDLLAVLAPPSHRWNLRAEVAVDDGPVRDVQVVFVFDNQVEIDSGPGAGWSCSHGGVVPAGTPLVCGFHYTGSSPPTLELQAHRSLSAASPNGTATFRDDGKQIGGAHEVTGDPTG</sequence>
<proteinExistence type="inferred from homology"/>
<dbReference type="PANTHER" id="PTHR43133">
    <property type="entry name" value="RNA POLYMERASE ECF-TYPE SIGMA FACTO"/>
    <property type="match status" value="1"/>
</dbReference>
<dbReference type="EMBL" id="JACCFP010000001">
    <property type="protein sequence ID" value="NYI99886.1"/>
    <property type="molecule type" value="Genomic_DNA"/>
</dbReference>
<dbReference type="InterPro" id="IPR014284">
    <property type="entry name" value="RNA_pol_sigma-70_dom"/>
</dbReference>
<dbReference type="Pfam" id="PF04542">
    <property type="entry name" value="Sigma70_r2"/>
    <property type="match status" value="1"/>
</dbReference>
<reference evidence="10 11" key="1">
    <citation type="submission" date="2020-07" db="EMBL/GenBank/DDBJ databases">
        <title>Sequencing the genomes of 1000 actinobacteria strains.</title>
        <authorList>
            <person name="Klenk H.-P."/>
        </authorList>
    </citation>
    <scope>NUCLEOTIDE SEQUENCE [LARGE SCALE GENOMIC DNA]</scope>
    <source>
        <strain evidence="10 11">DSM 103833</strain>
    </source>
</reference>
<dbReference type="Gene3D" id="1.10.1740.10">
    <property type="match status" value="1"/>
</dbReference>
<feature type="compositionally biased region" description="Acidic residues" evidence="6">
    <location>
        <begin position="366"/>
        <end position="382"/>
    </location>
</feature>
<dbReference type="InterPro" id="IPR013249">
    <property type="entry name" value="RNA_pol_sigma70_r4_t2"/>
</dbReference>
<feature type="region of interest" description="Disordered" evidence="6">
    <location>
        <begin position="581"/>
        <end position="608"/>
    </location>
</feature>
<dbReference type="SUPFAM" id="SSF88946">
    <property type="entry name" value="Sigma2 domain of RNA polymerase sigma factors"/>
    <property type="match status" value="1"/>
</dbReference>
<dbReference type="SUPFAM" id="SSF88659">
    <property type="entry name" value="Sigma3 and sigma4 domains of RNA polymerase sigma factors"/>
    <property type="match status" value="1"/>
</dbReference>
<dbReference type="NCBIfam" id="TIGR02937">
    <property type="entry name" value="sigma70-ECF"/>
    <property type="match status" value="1"/>
</dbReference>
<evidence type="ECO:0000313" key="11">
    <source>
        <dbReference type="Proteomes" id="UP000530424"/>
    </source>
</evidence>
<feature type="domain" description="RNA polymerase sigma-70 region 2" evidence="7">
    <location>
        <begin position="28"/>
        <end position="93"/>
    </location>
</feature>
<evidence type="ECO:0000313" key="10">
    <source>
        <dbReference type="EMBL" id="NYI99886.1"/>
    </source>
</evidence>
<organism evidence="10 11">
    <name type="scientific">Nocardioides thalensis</name>
    <dbReference type="NCBI Taxonomy" id="1914755"/>
    <lineage>
        <taxon>Bacteria</taxon>
        <taxon>Bacillati</taxon>
        <taxon>Actinomycetota</taxon>
        <taxon>Actinomycetes</taxon>
        <taxon>Propionibacteriales</taxon>
        <taxon>Nocardioidaceae</taxon>
        <taxon>Nocardioides</taxon>
    </lineage>
</organism>
<keyword evidence="11" id="KW-1185">Reference proteome</keyword>
<dbReference type="GO" id="GO:0016987">
    <property type="term" value="F:sigma factor activity"/>
    <property type="evidence" value="ECO:0007669"/>
    <property type="project" value="UniProtKB-KW"/>
</dbReference>
<keyword evidence="5" id="KW-0804">Transcription</keyword>
<dbReference type="InterPro" id="IPR013325">
    <property type="entry name" value="RNA_pol_sigma_r2"/>
</dbReference>
<evidence type="ECO:0000259" key="8">
    <source>
        <dbReference type="Pfam" id="PF08281"/>
    </source>
</evidence>
<feature type="compositionally biased region" description="Pro residues" evidence="6">
    <location>
        <begin position="340"/>
        <end position="364"/>
    </location>
</feature>
<protein>
    <submittedName>
        <fullName evidence="10">RNA polymerase sigma factor (Sigma-70 family)</fullName>
    </submittedName>
</protein>
<accession>A0A853BYH3</accession>
<name>A0A853BYH3_9ACTN</name>
<evidence type="ECO:0000256" key="1">
    <source>
        <dbReference type="ARBA" id="ARBA00010641"/>
    </source>
</evidence>
<dbReference type="InterPro" id="IPR027383">
    <property type="entry name" value="Znf_put"/>
</dbReference>
<evidence type="ECO:0000256" key="2">
    <source>
        <dbReference type="ARBA" id="ARBA00023015"/>
    </source>
</evidence>
<dbReference type="InterPro" id="IPR036388">
    <property type="entry name" value="WH-like_DNA-bd_sf"/>
</dbReference>
<evidence type="ECO:0000256" key="3">
    <source>
        <dbReference type="ARBA" id="ARBA00023082"/>
    </source>
</evidence>
<evidence type="ECO:0000256" key="4">
    <source>
        <dbReference type="ARBA" id="ARBA00023125"/>
    </source>
</evidence>
<dbReference type="RefSeq" id="WP_179666501.1">
    <property type="nucleotide sequence ID" value="NZ_JACCFP010000001.1"/>
</dbReference>
<dbReference type="Proteomes" id="UP000530424">
    <property type="component" value="Unassembled WGS sequence"/>
</dbReference>
<feature type="domain" description="RNA polymerase sigma factor 70 region 4 type 2" evidence="8">
    <location>
        <begin position="126"/>
        <end position="172"/>
    </location>
</feature>
<evidence type="ECO:0000259" key="7">
    <source>
        <dbReference type="Pfam" id="PF04542"/>
    </source>
</evidence>
<dbReference type="PANTHER" id="PTHR43133:SF8">
    <property type="entry name" value="RNA POLYMERASE SIGMA FACTOR HI_1459-RELATED"/>
    <property type="match status" value="1"/>
</dbReference>
<feature type="domain" description="Putative zinc-finger" evidence="9">
    <location>
        <begin position="192"/>
        <end position="225"/>
    </location>
</feature>
<dbReference type="Gene3D" id="1.10.10.10">
    <property type="entry name" value="Winged helix-like DNA-binding domain superfamily/Winged helix DNA-binding domain"/>
    <property type="match status" value="1"/>
</dbReference>
<dbReference type="InterPro" id="IPR007627">
    <property type="entry name" value="RNA_pol_sigma70_r2"/>
</dbReference>
<keyword evidence="2" id="KW-0805">Transcription regulation</keyword>
<feature type="region of interest" description="Disordered" evidence="6">
    <location>
        <begin position="315"/>
        <end position="414"/>
    </location>
</feature>
<evidence type="ECO:0000256" key="6">
    <source>
        <dbReference type="SAM" id="MobiDB-lite"/>
    </source>
</evidence>
<dbReference type="GO" id="GO:0006352">
    <property type="term" value="P:DNA-templated transcription initiation"/>
    <property type="evidence" value="ECO:0007669"/>
    <property type="project" value="InterPro"/>
</dbReference>
<keyword evidence="4" id="KW-0238">DNA-binding</keyword>
<dbReference type="Pfam" id="PF08281">
    <property type="entry name" value="Sigma70_r4_2"/>
    <property type="match status" value="1"/>
</dbReference>
<dbReference type="InterPro" id="IPR013324">
    <property type="entry name" value="RNA_pol_sigma_r3/r4-like"/>
</dbReference>
<comment type="similarity">
    <text evidence="1">Belongs to the sigma-70 factor family. ECF subfamily.</text>
</comment>
<gene>
    <name evidence="10" type="ORF">HNR19_000585</name>
</gene>
<dbReference type="GO" id="GO:0003677">
    <property type="term" value="F:DNA binding"/>
    <property type="evidence" value="ECO:0007669"/>
    <property type="project" value="UniProtKB-KW"/>
</dbReference>
<dbReference type="InterPro" id="IPR039425">
    <property type="entry name" value="RNA_pol_sigma-70-like"/>
</dbReference>
<comment type="caution">
    <text evidence="10">The sequence shown here is derived from an EMBL/GenBank/DDBJ whole genome shotgun (WGS) entry which is preliminary data.</text>
</comment>
<evidence type="ECO:0000256" key="5">
    <source>
        <dbReference type="ARBA" id="ARBA00023163"/>
    </source>
</evidence>
<dbReference type="AlphaFoldDB" id="A0A853BYH3"/>
<dbReference type="Pfam" id="PF13490">
    <property type="entry name" value="zf-HC2"/>
    <property type="match status" value="1"/>
</dbReference>